<dbReference type="PANTHER" id="PTHR13822:SF10">
    <property type="entry name" value="ATP SYNTHASE EPSILON CHAIN, CHLOROPLASTIC"/>
    <property type="match status" value="1"/>
</dbReference>
<dbReference type="EMBL" id="CP000697">
    <property type="protein sequence ID" value="ABQ30887.1"/>
    <property type="molecule type" value="Genomic_DNA"/>
</dbReference>
<dbReference type="GO" id="GO:0005886">
    <property type="term" value="C:plasma membrane"/>
    <property type="evidence" value="ECO:0007669"/>
    <property type="project" value="UniProtKB-SubCell"/>
</dbReference>
<dbReference type="PANTHER" id="PTHR13822">
    <property type="entry name" value="ATP SYNTHASE DELTA/EPSILON CHAIN"/>
    <property type="match status" value="1"/>
</dbReference>
<evidence type="ECO:0000256" key="9">
    <source>
        <dbReference type="ARBA" id="ARBA00023310"/>
    </source>
</evidence>
<dbReference type="Proteomes" id="UP000000245">
    <property type="component" value="Chromosome"/>
</dbReference>
<evidence type="ECO:0000256" key="6">
    <source>
        <dbReference type="ARBA" id="ARBA00023065"/>
    </source>
</evidence>
<sequence length="137" mass="14774">MTVALEIISPERLLLARPVSMVVIPGTEGDLGVLPGHSKMITSLRGGLIDLYEDEKLVDRFFVSGGFAQITEERCTVLADAITKLGEIDPLKAADELAAAEAAWRETDDADEIAWRDASDRLITAQARVDALATHGN</sequence>
<dbReference type="STRING" id="349163.Acry_1682"/>
<proteinExistence type="inferred from homology"/>
<comment type="subcellular location">
    <subcellularLocation>
        <location evidence="10">Cell inner membrane</location>
        <topology evidence="10">Peripheral membrane protein</topology>
    </subcellularLocation>
    <subcellularLocation>
        <location evidence="2">Endomembrane system</location>
        <topology evidence="2">Peripheral membrane protein</topology>
    </subcellularLocation>
</comment>
<dbReference type="RefSeq" id="WP_011942415.1">
    <property type="nucleotide sequence ID" value="NC_009484.1"/>
</dbReference>
<dbReference type="InterPro" id="IPR020546">
    <property type="entry name" value="ATP_synth_F1_dsu/esu_N"/>
</dbReference>
<keyword evidence="10" id="KW-1003">Cell membrane</keyword>
<dbReference type="SUPFAM" id="SSF51344">
    <property type="entry name" value="Epsilon subunit of F1F0-ATP synthase N-terminal domain"/>
    <property type="match status" value="1"/>
</dbReference>
<keyword evidence="5 10" id="KW-0375">Hydrogen ion transport</keyword>
<keyword evidence="6 10" id="KW-0406">Ion transport</keyword>
<name>A5FZ55_ACICJ</name>
<dbReference type="GO" id="GO:0005524">
    <property type="term" value="F:ATP binding"/>
    <property type="evidence" value="ECO:0007669"/>
    <property type="project" value="UniProtKB-UniRule"/>
</dbReference>
<dbReference type="AlphaFoldDB" id="A5FZ55"/>
<organism evidence="13 14">
    <name type="scientific">Acidiphilium cryptum (strain JF-5)</name>
    <dbReference type="NCBI Taxonomy" id="349163"/>
    <lineage>
        <taxon>Bacteria</taxon>
        <taxon>Pseudomonadati</taxon>
        <taxon>Pseudomonadota</taxon>
        <taxon>Alphaproteobacteria</taxon>
        <taxon>Acetobacterales</taxon>
        <taxon>Acidocellaceae</taxon>
        <taxon>Acidiphilium</taxon>
    </lineage>
</organism>
<comment type="subunit">
    <text evidence="10 11">F-type ATPases have 2 components, CF(1) - the catalytic core - and CF(0) - the membrane proton channel. CF(1) has five subunits: alpha(3), beta(3), gamma(1), delta(1), epsilon(1). CF(0) has three main subunits: a, b and c.</text>
</comment>
<protein>
    <recommendedName>
        <fullName evidence="10">ATP synthase epsilon chain</fullName>
    </recommendedName>
    <alternativeName>
        <fullName evidence="10">ATP synthase F1 sector epsilon subunit</fullName>
    </alternativeName>
    <alternativeName>
        <fullName evidence="10">F-ATPase epsilon subunit</fullName>
    </alternativeName>
</protein>
<comment type="function">
    <text evidence="1 10">Produces ATP from ADP in the presence of a proton gradient across the membrane.</text>
</comment>
<evidence type="ECO:0000256" key="11">
    <source>
        <dbReference type="RuleBase" id="RU003656"/>
    </source>
</evidence>
<evidence type="ECO:0000256" key="8">
    <source>
        <dbReference type="ARBA" id="ARBA00023196"/>
    </source>
</evidence>
<keyword evidence="7 10" id="KW-0472">Membrane</keyword>
<evidence type="ECO:0000256" key="2">
    <source>
        <dbReference type="ARBA" id="ARBA00004184"/>
    </source>
</evidence>
<dbReference type="InterPro" id="IPR036771">
    <property type="entry name" value="ATPsynth_dsu/esu_N"/>
</dbReference>
<evidence type="ECO:0000256" key="5">
    <source>
        <dbReference type="ARBA" id="ARBA00022781"/>
    </source>
</evidence>
<keyword evidence="8 10" id="KW-0139">CF(1)</keyword>
<dbReference type="GO" id="GO:0045259">
    <property type="term" value="C:proton-transporting ATP synthase complex"/>
    <property type="evidence" value="ECO:0007669"/>
    <property type="project" value="UniProtKB-KW"/>
</dbReference>
<reference evidence="13 14" key="1">
    <citation type="submission" date="2007-05" db="EMBL/GenBank/DDBJ databases">
        <title>Complete sequence of chromosome of Acidiphilium cryptum JF-5.</title>
        <authorList>
            <consortium name="US DOE Joint Genome Institute"/>
            <person name="Copeland A."/>
            <person name="Lucas S."/>
            <person name="Lapidus A."/>
            <person name="Barry K."/>
            <person name="Detter J.C."/>
            <person name="Glavina del Rio T."/>
            <person name="Hammon N."/>
            <person name="Israni S."/>
            <person name="Dalin E."/>
            <person name="Tice H."/>
            <person name="Pitluck S."/>
            <person name="Sims D."/>
            <person name="Brettin T."/>
            <person name="Bruce D."/>
            <person name="Han C."/>
            <person name="Schmutz J."/>
            <person name="Larimer F."/>
            <person name="Land M."/>
            <person name="Hauser L."/>
            <person name="Kyrpides N."/>
            <person name="Kim E."/>
            <person name="Magnuson T."/>
            <person name="Richardson P."/>
        </authorList>
    </citation>
    <scope>NUCLEOTIDE SEQUENCE [LARGE SCALE GENOMIC DNA]</scope>
    <source>
        <strain evidence="13 14">JF-5</strain>
    </source>
</reference>
<dbReference type="CDD" id="cd12152">
    <property type="entry name" value="F1-ATPase_delta"/>
    <property type="match status" value="1"/>
</dbReference>
<dbReference type="KEGG" id="acr:Acry_1682"/>
<dbReference type="Pfam" id="PF02823">
    <property type="entry name" value="ATP-synt_DE_N"/>
    <property type="match status" value="1"/>
</dbReference>
<evidence type="ECO:0000313" key="14">
    <source>
        <dbReference type="Proteomes" id="UP000000245"/>
    </source>
</evidence>
<evidence type="ECO:0000259" key="12">
    <source>
        <dbReference type="Pfam" id="PF02823"/>
    </source>
</evidence>
<keyword evidence="9 10" id="KW-0066">ATP synthesis</keyword>
<dbReference type="Gene3D" id="2.60.15.10">
    <property type="entry name" value="F0F1 ATP synthase delta/epsilon subunit, N-terminal"/>
    <property type="match status" value="1"/>
</dbReference>
<dbReference type="GO" id="GO:0046933">
    <property type="term" value="F:proton-transporting ATP synthase activity, rotational mechanism"/>
    <property type="evidence" value="ECO:0007669"/>
    <property type="project" value="UniProtKB-UniRule"/>
</dbReference>
<dbReference type="GO" id="GO:0012505">
    <property type="term" value="C:endomembrane system"/>
    <property type="evidence" value="ECO:0007669"/>
    <property type="project" value="UniProtKB-SubCell"/>
</dbReference>
<comment type="similarity">
    <text evidence="3 10 11">Belongs to the ATPase epsilon chain family.</text>
</comment>
<evidence type="ECO:0000256" key="4">
    <source>
        <dbReference type="ARBA" id="ARBA00022448"/>
    </source>
</evidence>
<dbReference type="InterPro" id="IPR001469">
    <property type="entry name" value="ATP_synth_F1_dsu/esu"/>
</dbReference>
<keyword evidence="4 10" id="KW-0813">Transport</keyword>
<dbReference type="eggNOG" id="COG0355">
    <property type="taxonomic scope" value="Bacteria"/>
</dbReference>
<evidence type="ECO:0000256" key="7">
    <source>
        <dbReference type="ARBA" id="ARBA00023136"/>
    </source>
</evidence>
<evidence type="ECO:0000256" key="1">
    <source>
        <dbReference type="ARBA" id="ARBA00003543"/>
    </source>
</evidence>
<evidence type="ECO:0000256" key="10">
    <source>
        <dbReference type="HAMAP-Rule" id="MF_00530"/>
    </source>
</evidence>
<feature type="domain" description="ATP synthase F1 complex delta/epsilon subunit N-terminal" evidence="12">
    <location>
        <begin position="4"/>
        <end position="81"/>
    </location>
</feature>
<keyword evidence="10" id="KW-0997">Cell inner membrane</keyword>
<dbReference type="HOGENOM" id="CLU_084338_2_1_5"/>
<dbReference type="HAMAP" id="MF_00530">
    <property type="entry name" value="ATP_synth_epsil_bac"/>
    <property type="match status" value="1"/>
</dbReference>
<dbReference type="NCBIfam" id="TIGR01216">
    <property type="entry name" value="ATP_synt_epsi"/>
    <property type="match status" value="1"/>
</dbReference>
<evidence type="ECO:0000313" key="13">
    <source>
        <dbReference type="EMBL" id="ABQ30887.1"/>
    </source>
</evidence>
<evidence type="ECO:0000256" key="3">
    <source>
        <dbReference type="ARBA" id="ARBA00005712"/>
    </source>
</evidence>
<gene>
    <name evidence="10" type="primary">atpC</name>
    <name evidence="13" type="ordered locus">Acry_1682</name>
</gene>
<accession>A5FZ55</accession>
<keyword evidence="14" id="KW-1185">Reference proteome</keyword>